<evidence type="ECO:0000313" key="1">
    <source>
        <dbReference type="EMBL" id="KAG6702627.1"/>
    </source>
</evidence>
<sequence>MPLSLSARFPRFFVISAHRRSQLHAARVDSCCAAIYGFDHRHREAPLHQASVSLVRHSPSPSLSLLCTFAHRGTSNDSTLGFRHLQCLGIRLTAATNEGHRSLRDPSTTPISSATDDFVRNRRLPPQPVEAAAPQVQEHGTIQFVSFHRRVQSNTASSLVRYPIYRLLVISTVVSLRFVN</sequence>
<gene>
    <name evidence="1" type="ORF">I3842_07G044900</name>
</gene>
<evidence type="ECO:0000313" key="2">
    <source>
        <dbReference type="Proteomes" id="UP000811246"/>
    </source>
</evidence>
<organism evidence="1 2">
    <name type="scientific">Carya illinoinensis</name>
    <name type="common">Pecan</name>
    <dbReference type="NCBI Taxonomy" id="32201"/>
    <lineage>
        <taxon>Eukaryota</taxon>
        <taxon>Viridiplantae</taxon>
        <taxon>Streptophyta</taxon>
        <taxon>Embryophyta</taxon>
        <taxon>Tracheophyta</taxon>
        <taxon>Spermatophyta</taxon>
        <taxon>Magnoliopsida</taxon>
        <taxon>eudicotyledons</taxon>
        <taxon>Gunneridae</taxon>
        <taxon>Pentapetalae</taxon>
        <taxon>rosids</taxon>
        <taxon>fabids</taxon>
        <taxon>Fagales</taxon>
        <taxon>Juglandaceae</taxon>
        <taxon>Carya</taxon>
    </lineage>
</organism>
<proteinExistence type="predicted"/>
<dbReference type="Proteomes" id="UP000811246">
    <property type="component" value="Chromosome 7"/>
</dbReference>
<dbReference type="EMBL" id="CM031831">
    <property type="protein sequence ID" value="KAG6702627.1"/>
    <property type="molecule type" value="Genomic_DNA"/>
</dbReference>
<name>A0A922EHB1_CARIL</name>
<reference evidence="1" key="1">
    <citation type="submission" date="2021-01" db="EMBL/GenBank/DDBJ databases">
        <authorList>
            <person name="Lovell J.T."/>
            <person name="Bentley N."/>
            <person name="Bhattarai G."/>
            <person name="Jenkins J.W."/>
            <person name="Sreedasyam A."/>
            <person name="Alarcon Y."/>
            <person name="Bock C."/>
            <person name="Boston L."/>
            <person name="Carlson J."/>
            <person name="Cervantes K."/>
            <person name="Clermont K."/>
            <person name="Krom N."/>
            <person name="Kubenka K."/>
            <person name="Mamidi S."/>
            <person name="Mattison C."/>
            <person name="Monteros M."/>
            <person name="Pisani C."/>
            <person name="Plott C."/>
            <person name="Rajasekar S."/>
            <person name="Rhein H.S."/>
            <person name="Rohla C."/>
            <person name="Song M."/>
            <person name="Hilaire R.S."/>
            <person name="Shu S."/>
            <person name="Wells L."/>
            <person name="Wang X."/>
            <person name="Webber J."/>
            <person name="Heerema R.J."/>
            <person name="Klein P."/>
            <person name="Conner P."/>
            <person name="Grauke L."/>
            <person name="Grimwood J."/>
            <person name="Schmutz J."/>
            <person name="Randall J.J."/>
        </authorList>
    </citation>
    <scope>NUCLEOTIDE SEQUENCE</scope>
    <source>
        <tissue evidence="1">Leaf</tissue>
    </source>
</reference>
<comment type="caution">
    <text evidence="1">The sequence shown here is derived from an EMBL/GenBank/DDBJ whole genome shotgun (WGS) entry which is preliminary data.</text>
</comment>
<protein>
    <submittedName>
        <fullName evidence="1">Uncharacterized protein</fullName>
    </submittedName>
</protein>
<accession>A0A922EHB1</accession>
<dbReference type="AlphaFoldDB" id="A0A922EHB1"/>